<keyword evidence="1" id="KW-0812">Transmembrane</keyword>
<accession>A0A8J3KRH7</accession>
<protein>
    <submittedName>
        <fullName evidence="2">Uncharacterized protein</fullName>
    </submittedName>
</protein>
<feature type="transmembrane region" description="Helical" evidence="1">
    <location>
        <begin position="135"/>
        <end position="153"/>
    </location>
</feature>
<gene>
    <name evidence="2" type="ORF">Cco03nite_40280</name>
</gene>
<feature type="transmembrane region" description="Helical" evidence="1">
    <location>
        <begin position="231"/>
        <end position="255"/>
    </location>
</feature>
<evidence type="ECO:0000313" key="2">
    <source>
        <dbReference type="EMBL" id="GIG07328.1"/>
    </source>
</evidence>
<sequence>MIRRVCNRFLTAAARRWPAELRDEMLAEWRAELHAMPGTARRLRYAASLAASRPHRAEAVAVRPGRSFAHAVLSLVLVMGMAVLCVRITIDWYTGFSEETIAWQAWAAAGGLVIAVGLGIICARVTTGVTQLIRPVFTPLWICGIVYTMSLSWPLVEGYQLTRSAVIDQTCWLLSAVVLCALAGRIARSGRVALSWAVVGVAVLVSFYFAHMHNTLSHFDSPGMEMFFDGAFLRGYLVAVVTQWFLHLTIFLLVYAHSLVLRHQAGQAQVSLPPVPA</sequence>
<feature type="transmembrane region" description="Helical" evidence="1">
    <location>
        <begin position="193"/>
        <end position="211"/>
    </location>
</feature>
<dbReference type="EMBL" id="BONI01000033">
    <property type="protein sequence ID" value="GIG07328.1"/>
    <property type="molecule type" value="Genomic_DNA"/>
</dbReference>
<name>A0A8J3KRH7_9ACTN</name>
<keyword evidence="3" id="KW-1185">Reference proteome</keyword>
<dbReference type="Proteomes" id="UP000630887">
    <property type="component" value="Unassembled WGS sequence"/>
</dbReference>
<comment type="caution">
    <text evidence="2">The sequence shown here is derived from an EMBL/GenBank/DDBJ whole genome shotgun (WGS) entry which is preliminary data.</text>
</comment>
<dbReference type="RefSeq" id="WP_203693675.1">
    <property type="nucleotide sequence ID" value="NZ_BAAALC010000013.1"/>
</dbReference>
<reference evidence="2 3" key="1">
    <citation type="submission" date="2021-01" db="EMBL/GenBank/DDBJ databases">
        <title>Whole genome shotgun sequence of Catellatospora coxensis NBRC 107359.</title>
        <authorList>
            <person name="Komaki H."/>
            <person name="Tamura T."/>
        </authorList>
    </citation>
    <scope>NUCLEOTIDE SEQUENCE [LARGE SCALE GENOMIC DNA]</scope>
    <source>
        <strain evidence="2 3">NBRC 107359</strain>
    </source>
</reference>
<keyword evidence="1" id="KW-0472">Membrane</keyword>
<feature type="transmembrane region" description="Helical" evidence="1">
    <location>
        <begin position="68"/>
        <end position="90"/>
    </location>
</feature>
<feature type="transmembrane region" description="Helical" evidence="1">
    <location>
        <begin position="102"/>
        <end position="123"/>
    </location>
</feature>
<keyword evidence="1" id="KW-1133">Transmembrane helix</keyword>
<proteinExistence type="predicted"/>
<evidence type="ECO:0000256" key="1">
    <source>
        <dbReference type="SAM" id="Phobius"/>
    </source>
</evidence>
<evidence type="ECO:0000313" key="3">
    <source>
        <dbReference type="Proteomes" id="UP000630887"/>
    </source>
</evidence>
<dbReference type="AlphaFoldDB" id="A0A8J3KRH7"/>
<organism evidence="2 3">
    <name type="scientific">Catellatospora coxensis</name>
    <dbReference type="NCBI Taxonomy" id="310354"/>
    <lineage>
        <taxon>Bacteria</taxon>
        <taxon>Bacillati</taxon>
        <taxon>Actinomycetota</taxon>
        <taxon>Actinomycetes</taxon>
        <taxon>Micromonosporales</taxon>
        <taxon>Micromonosporaceae</taxon>
        <taxon>Catellatospora</taxon>
    </lineage>
</organism>
<feature type="transmembrane region" description="Helical" evidence="1">
    <location>
        <begin position="165"/>
        <end position="186"/>
    </location>
</feature>